<dbReference type="InterPro" id="IPR011961">
    <property type="entry name" value="RimM"/>
</dbReference>
<evidence type="ECO:0000313" key="7">
    <source>
        <dbReference type="Proteomes" id="UP000247409"/>
    </source>
</evidence>
<sequence length="329" mass="36076">MTRSYAFATPLQLQMHCAPRLKFCVAPKRNPRRASSYTQKQRTPVLNRARQAVQPTDPREDQWAPENLGFLHVATITGAHGVKGELKARTEGDFTPVRLSTKKNAQQRYLLLPGRRYPRPINLVAGRQASQNKAWIVKLDGYSSRESVDKLRGARLYVRESDRPSLESGEFMVADLVGSRVSLFASVDDDDPWYTAEGRETSKAVCAANPIGVVDSVITRDDLCLASGGGAAGAAVASDLIEIALFDVSDQQVEDGIHSEPPPEEAQRVLVPFVNQIVPVVDVRNAVIVLDPPDGLLDIAVVNRKRKQKPPRGLLMPAAQNTVINANEV</sequence>
<evidence type="ECO:0000256" key="1">
    <source>
        <dbReference type="ARBA" id="ARBA00022490"/>
    </source>
</evidence>
<dbReference type="EMBL" id="NBIV01000055">
    <property type="protein sequence ID" value="PXF45681.1"/>
    <property type="molecule type" value="Genomic_DNA"/>
</dbReference>
<dbReference type="GO" id="GO:0005840">
    <property type="term" value="C:ribosome"/>
    <property type="evidence" value="ECO:0007669"/>
    <property type="project" value="InterPro"/>
</dbReference>
<protein>
    <submittedName>
        <fullName evidence="6">Putative 16S rRNA-processing protein RimM</fullName>
    </submittedName>
</protein>
<dbReference type="Pfam" id="PF01782">
    <property type="entry name" value="RimM"/>
    <property type="match status" value="1"/>
</dbReference>
<evidence type="ECO:0000256" key="3">
    <source>
        <dbReference type="ARBA" id="ARBA00022552"/>
    </source>
</evidence>
<accession>A0A2V3IU96</accession>
<keyword evidence="1" id="KW-0963">Cytoplasm</keyword>
<evidence type="ECO:0000313" key="6">
    <source>
        <dbReference type="EMBL" id="PXF45681.1"/>
    </source>
</evidence>
<comment type="caution">
    <text evidence="6">The sequence shown here is derived from an EMBL/GenBank/DDBJ whole genome shotgun (WGS) entry which is preliminary data.</text>
</comment>
<dbReference type="STRING" id="448386.A0A2V3IU96"/>
<dbReference type="HAMAP" id="MF_00014">
    <property type="entry name" value="Ribosome_mat_RimM"/>
    <property type="match status" value="1"/>
</dbReference>
<keyword evidence="4" id="KW-0143">Chaperone</keyword>
<organism evidence="6 7">
    <name type="scientific">Gracilariopsis chorda</name>
    <dbReference type="NCBI Taxonomy" id="448386"/>
    <lineage>
        <taxon>Eukaryota</taxon>
        <taxon>Rhodophyta</taxon>
        <taxon>Florideophyceae</taxon>
        <taxon>Rhodymeniophycidae</taxon>
        <taxon>Gracilariales</taxon>
        <taxon>Gracilariaceae</taxon>
        <taxon>Gracilariopsis</taxon>
    </lineage>
</organism>
<evidence type="ECO:0000256" key="2">
    <source>
        <dbReference type="ARBA" id="ARBA00022517"/>
    </source>
</evidence>
<feature type="domain" description="RimM N-terminal" evidence="5">
    <location>
        <begin position="73"/>
        <end position="162"/>
    </location>
</feature>
<dbReference type="Proteomes" id="UP000247409">
    <property type="component" value="Unassembled WGS sequence"/>
</dbReference>
<evidence type="ECO:0000256" key="4">
    <source>
        <dbReference type="ARBA" id="ARBA00023186"/>
    </source>
</evidence>
<reference evidence="6 7" key="1">
    <citation type="journal article" date="2018" name="Mol. Biol. Evol.">
        <title>Analysis of the draft genome of the red seaweed Gracilariopsis chorda provides insights into genome size evolution in Rhodophyta.</title>
        <authorList>
            <person name="Lee J."/>
            <person name="Yang E.C."/>
            <person name="Graf L."/>
            <person name="Yang J.H."/>
            <person name="Qiu H."/>
            <person name="Zel Zion U."/>
            <person name="Chan C.X."/>
            <person name="Stephens T.G."/>
            <person name="Weber A.P.M."/>
            <person name="Boo G.H."/>
            <person name="Boo S.M."/>
            <person name="Kim K.M."/>
            <person name="Shin Y."/>
            <person name="Jung M."/>
            <person name="Lee S.J."/>
            <person name="Yim H.S."/>
            <person name="Lee J.H."/>
            <person name="Bhattacharya D."/>
            <person name="Yoon H.S."/>
        </authorList>
    </citation>
    <scope>NUCLEOTIDE SEQUENCE [LARGE SCALE GENOMIC DNA]</scope>
    <source>
        <strain evidence="6 7">SKKU-2015</strain>
        <tissue evidence="6">Whole body</tissue>
    </source>
</reference>
<dbReference type="SUPFAM" id="SSF50447">
    <property type="entry name" value="Translation proteins"/>
    <property type="match status" value="1"/>
</dbReference>
<gene>
    <name evidence="6" type="ORF">BWQ96_04585</name>
</gene>
<keyword evidence="2" id="KW-0690">Ribosome biogenesis</keyword>
<dbReference type="InterPro" id="IPR036976">
    <property type="entry name" value="RimM_N_sf"/>
</dbReference>
<evidence type="ECO:0000259" key="5">
    <source>
        <dbReference type="Pfam" id="PF01782"/>
    </source>
</evidence>
<proteinExistence type="inferred from homology"/>
<dbReference type="Gene3D" id="2.30.30.240">
    <property type="entry name" value="PRC-barrel domain"/>
    <property type="match status" value="1"/>
</dbReference>
<dbReference type="PANTHER" id="PTHR33692:SF1">
    <property type="entry name" value="RIBOSOME MATURATION FACTOR RIMM"/>
    <property type="match status" value="1"/>
</dbReference>
<dbReference type="OrthoDB" id="532420at2759"/>
<keyword evidence="7" id="KW-1185">Reference proteome</keyword>
<dbReference type="GO" id="GO:0043022">
    <property type="term" value="F:ribosome binding"/>
    <property type="evidence" value="ECO:0007669"/>
    <property type="project" value="InterPro"/>
</dbReference>
<name>A0A2V3IU96_9FLOR</name>
<keyword evidence="3" id="KW-0698">rRNA processing</keyword>
<dbReference type="Gene3D" id="2.40.30.60">
    <property type="entry name" value="RimM"/>
    <property type="match status" value="1"/>
</dbReference>
<dbReference type="PANTHER" id="PTHR33692">
    <property type="entry name" value="RIBOSOME MATURATION FACTOR RIMM"/>
    <property type="match status" value="1"/>
</dbReference>
<dbReference type="AlphaFoldDB" id="A0A2V3IU96"/>
<dbReference type="GO" id="GO:0006364">
    <property type="term" value="P:rRNA processing"/>
    <property type="evidence" value="ECO:0007669"/>
    <property type="project" value="UniProtKB-KW"/>
</dbReference>
<dbReference type="InterPro" id="IPR002676">
    <property type="entry name" value="RimM_N"/>
</dbReference>
<dbReference type="InterPro" id="IPR009000">
    <property type="entry name" value="Transl_B-barrel_sf"/>
</dbReference>